<evidence type="ECO:0000313" key="1">
    <source>
        <dbReference type="EMBL" id="CAB4966055.1"/>
    </source>
</evidence>
<reference evidence="1" key="1">
    <citation type="submission" date="2020-05" db="EMBL/GenBank/DDBJ databases">
        <authorList>
            <person name="Chiriac C."/>
            <person name="Salcher M."/>
            <person name="Ghai R."/>
            <person name="Kavagutti S V."/>
        </authorList>
    </citation>
    <scope>NUCLEOTIDE SEQUENCE</scope>
</reference>
<protein>
    <submittedName>
        <fullName evidence="1">Unannotated protein</fullName>
    </submittedName>
</protein>
<proteinExistence type="predicted"/>
<name>A0A6J7LEF9_9ZZZZ</name>
<dbReference type="EMBL" id="CAFBMW010000058">
    <property type="protein sequence ID" value="CAB4966055.1"/>
    <property type="molecule type" value="Genomic_DNA"/>
</dbReference>
<gene>
    <name evidence="1" type="ORF">UFOPK3662_03797</name>
</gene>
<sequence length="151" mass="15600">MANYTRRTVVRGAAWTVPVIAIAAPVPAFSASFPPIKLTFTSGEKCPGNSNGGNQGNLKTYIFQFQADSPPVAGSITANTVTVNGEVFTVTRITVIGSVVYIVTESSGNSANASGQGSITYTSGFPQVTQTVTFTYADTPPAQSACGNPNI</sequence>
<organism evidence="1">
    <name type="scientific">freshwater metagenome</name>
    <dbReference type="NCBI Taxonomy" id="449393"/>
    <lineage>
        <taxon>unclassified sequences</taxon>
        <taxon>metagenomes</taxon>
        <taxon>ecological metagenomes</taxon>
    </lineage>
</organism>
<dbReference type="AlphaFoldDB" id="A0A6J7LEF9"/>
<accession>A0A6J7LEF9</accession>